<keyword evidence="2 6" id="KW-0732">Signal</keyword>
<evidence type="ECO:0000313" key="8">
    <source>
        <dbReference type="EMBL" id="SFM75866.1"/>
    </source>
</evidence>
<evidence type="ECO:0000256" key="3">
    <source>
        <dbReference type="ARBA" id="ARBA00023136"/>
    </source>
</evidence>
<dbReference type="AlphaFoldDB" id="A0A1I4TGM9"/>
<dbReference type="Gene3D" id="3.30.1330.60">
    <property type="entry name" value="OmpA-like domain"/>
    <property type="match status" value="1"/>
</dbReference>
<dbReference type="GO" id="GO:0007155">
    <property type="term" value="P:cell adhesion"/>
    <property type="evidence" value="ECO:0007669"/>
    <property type="project" value="InterPro"/>
</dbReference>
<dbReference type="Proteomes" id="UP000182961">
    <property type="component" value="Unassembled WGS sequence"/>
</dbReference>
<dbReference type="CDD" id="cd07185">
    <property type="entry name" value="OmpA_C-like"/>
    <property type="match status" value="1"/>
</dbReference>
<reference evidence="9" key="1">
    <citation type="submission" date="2016-10" db="EMBL/GenBank/DDBJ databases">
        <authorList>
            <person name="Varghese N."/>
            <person name="Submissions S."/>
        </authorList>
    </citation>
    <scope>NUCLEOTIDE SEQUENCE [LARGE SCALE GENOMIC DNA]</scope>
    <source>
        <strain evidence="9">DSM 4002</strain>
    </source>
</reference>
<evidence type="ECO:0000256" key="1">
    <source>
        <dbReference type="ARBA" id="ARBA00004442"/>
    </source>
</evidence>
<dbReference type="Pfam" id="PF18990">
    <property type="entry name" value="DUF5723"/>
    <property type="match status" value="1"/>
</dbReference>
<dbReference type="PANTHER" id="PTHR30329:SF21">
    <property type="entry name" value="LIPOPROTEIN YIAD-RELATED"/>
    <property type="match status" value="1"/>
</dbReference>
<dbReference type="InterPro" id="IPR036737">
    <property type="entry name" value="OmpA-like_sf"/>
</dbReference>
<dbReference type="Pfam" id="PF00691">
    <property type="entry name" value="OmpA"/>
    <property type="match status" value="1"/>
</dbReference>
<feature type="domain" description="OmpA-like" evidence="7">
    <location>
        <begin position="606"/>
        <end position="727"/>
    </location>
</feature>
<dbReference type="SUPFAM" id="SSF103647">
    <property type="entry name" value="TSP type-3 repeat"/>
    <property type="match status" value="1"/>
</dbReference>
<sequence length="732" mass="79878">MKKKLLFFILLLAVSSANAQSYVGYSSDNYTGIHGVLFNPASIVDSRFKTDINLFSISTAVGNDLYGVKITDIYKENYDFDRQSKFTPSFKNNAVINVDFLGPSFMFNIAPKHAIAVFTRVRSFTNVVNANGNLINEVKEGLDSSNDFAYSVGSLNTVSNTWGEVGLSYAGVILNKRQNFLKGGFTIKYLQGGVNGYANTKDLSAAFVKNSTNPDLSVLATNGLVTIGGSQDFENNSEVEFDTNSSGLGFDLGFQYEWRPNYDQYDVSKAKAVDNKFKTLNKYKLRFGFSITDIGSINYSKAKQDTYNVTGAVTQKMIDDIGDVYEFLNANYTKVSSTTGIKTNLPTALHANVDWHIHNKFYLNLNSDISLVNKTAVNTNSIANAVVLTPRFETRWFTYAIPVSYMQYTGTQVGSSLRFGPLFVGSSSVLTNLVSSNSKGLDFYLGFKYPVFQKKFKDRDGDDVLDKLDKCPKVAGPIENKGCPWPDTDGDLVVDKDDKCPTEVGPVENNGCPWGDADKDTLLDNVDACPTVAGPVENKGCPWPDTDGDSVLDKDDKCPNEAGLVENAGCPIYDADKDGINDKEDECPTVAGPASNKGCPEVTKEVLKELKVQARAVFFVTGKAVLQNTDNGATDGRLDAIKEIIKNYPNAKFSIEGHTDNVGNPKSNQKLSEARAKVVMDALVAKGVNPANLTYVGYGATKPVASNKTAKGRAENRRTEVIHVGTIYEGKL</sequence>
<evidence type="ECO:0000256" key="4">
    <source>
        <dbReference type="ARBA" id="ARBA00023237"/>
    </source>
</evidence>
<protein>
    <submittedName>
        <fullName evidence="8">Outer membrane protein OmpA</fullName>
    </submittedName>
</protein>
<accession>A0A1I4TGM9</accession>
<feature type="chain" id="PRO_5010307864" evidence="6">
    <location>
        <begin position="20"/>
        <end position="732"/>
    </location>
</feature>
<dbReference type="PANTHER" id="PTHR30329">
    <property type="entry name" value="STATOR ELEMENT OF FLAGELLAR MOTOR COMPLEX"/>
    <property type="match status" value="1"/>
</dbReference>
<dbReference type="InterPro" id="IPR006664">
    <property type="entry name" value="OMP_bac"/>
</dbReference>
<keyword evidence="3 5" id="KW-0472">Membrane</keyword>
<dbReference type="InterPro" id="IPR006665">
    <property type="entry name" value="OmpA-like"/>
</dbReference>
<dbReference type="GO" id="GO:0009279">
    <property type="term" value="C:cell outer membrane"/>
    <property type="evidence" value="ECO:0007669"/>
    <property type="project" value="UniProtKB-SubCell"/>
</dbReference>
<evidence type="ECO:0000256" key="2">
    <source>
        <dbReference type="ARBA" id="ARBA00022729"/>
    </source>
</evidence>
<organism evidence="8 9">
    <name type="scientific">Flavobacterium succinicans</name>
    <dbReference type="NCBI Taxonomy" id="29536"/>
    <lineage>
        <taxon>Bacteria</taxon>
        <taxon>Pseudomonadati</taxon>
        <taxon>Bacteroidota</taxon>
        <taxon>Flavobacteriia</taxon>
        <taxon>Flavobacteriales</taxon>
        <taxon>Flavobacteriaceae</taxon>
        <taxon>Flavobacterium</taxon>
    </lineage>
</organism>
<comment type="subcellular location">
    <subcellularLocation>
        <location evidence="1">Cell outer membrane</location>
    </subcellularLocation>
</comment>
<dbReference type="SUPFAM" id="SSF103088">
    <property type="entry name" value="OmpA-like"/>
    <property type="match status" value="1"/>
</dbReference>
<keyword evidence="9" id="KW-1185">Reference proteome</keyword>
<dbReference type="STRING" id="29536.FLB_19600"/>
<dbReference type="InterPro" id="IPR050330">
    <property type="entry name" value="Bact_OuterMem_StrucFunc"/>
</dbReference>
<dbReference type="GO" id="GO:0005509">
    <property type="term" value="F:calcium ion binding"/>
    <property type="evidence" value="ECO:0007669"/>
    <property type="project" value="InterPro"/>
</dbReference>
<dbReference type="PRINTS" id="PR01021">
    <property type="entry name" value="OMPADOMAIN"/>
</dbReference>
<evidence type="ECO:0000256" key="5">
    <source>
        <dbReference type="PROSITE-ProRule" id="PRU00473"/>
    </source>
</evidence>
<dbReference type="Gene3D" id="4.10.1080.10">
    <property type="entry name" value="TSP type-3 repeat"/>
    <property type="match status" value="1"/>
</dbReference>
<dbReference type="InterPro" id="IPR028974">
    <property type="entry name" value="TSP_type-3_rpt"/>
</dbReference>
<dbReference type="EMBL" id="FOUT01000002">
    <property type="protein sequence ID" value="SFM75866.1"/>
    <property type="molecule type" value="Genomic_DNA"/>
</dbReference>
<dbReference type="eggNOG" id="COG2885">
    <property type="taxonomic scope" value="Bacteria"/>
</dbReference>
<feature type="signal peptide" evidence="6">
    <location>
        <begin position="1"/>
        <end position="19"/>
    </location>
</feature>
<gene>
    <name evidence="8" type="ORF">SAMN05444143_102115</name>
</gene>
<dbReference type="Pfam" id="PF02412">
    <property type="entry name" value="TSP_3"/>
    <property type="match status" value="1"/>
</dbReference>
<proteinExistence type="predicted"/>
<keyword evidence="4" id="KW-0998">Cell outer membrane</keyword>
<name>A0A1I4TGM9_9FLAO</name>
<dbReference type="InterPro" id="IPR043781">
    <property type="entry name" value="DUF5723"/>
</dbReference>
<dbReference type="InterPro" id="IPR003367">
    <property type="entry name" value="Thrombospondin_3-like_rpt"/>
</dbReference>
<dbReference type="PROSITE" id="PS51123">
    <property type="entry name" value="OMPA_2"/>
    <property type="match status" value="1"/>
</dbReference>
<evidence type="ECO:0000256" key="6">
    <source>
        <dbReference type="SAM" id="SignalP"/>
    </source>
</evidence>
<evidence type="ECO:0000313" key="9">
    <source>
        <dbReference type="Proteomes" id="UP000182961"/>
    </source>
</evidence>
<dbReference type="RefSeq" id="WP_024980186.1">
    <property type="nucleotide sequence ID" value="NZ_CBCRUM010000008.1"/>
</dbReference>
<evidence type="ECO:0000259" key="7">
    <source>
        <dbReference type="PROSITE" id="PS51123"/>
    </source>
</evidence>